<feature type="region of interest" description="Disordered" evidence="1">
    <location>
        <begin position="81"/>
        <end position="108"/>
    </location>
</feature>
<reference evidence="2" key="1">
    <citation type="submission" date="2023-07" db="EMBL/GenBank/DDBJ databases">
        <title>Comparative genomics of wheat-associated soil bacteria to identify genetic determinants of phenazine resistance.</title>
        <authorList>
            <person name="Mouncey N."/>
        </authorList>
    </citation>
    <scope>NUCLEOTIDE SEQUENCE</scope>
    <source>
        <strain evidence="2">V4I22</strain>
    </source>
</reference>
<evidence type="ECO:0000256" key="1">
    <source>
        <dbReference type="SAM" id="MobiDB-lite"/>
    </source>
</evidence>
<protein>
    <submittedName>
        <fullName evidence="2">Uncharacterized protein</fullName>
    </submittedName>
</protein>
<evidence type="ECO:0000313" key="2">
    <source>
        <dbReference type="EMBL" id="MDQ0909842.1"/>
    </source>
</evidence>
<gene>
    <name evidence="2" type="ORF">QFZ22_005827</name>
</gene>
<organism evidence="2 3">
    <name type="scientific">Streptomyces canus</name>
    <dbReference type="NCBI Taxonomy" id="58343"/>
    <lineage>
        <taxon>Bacteria</taxon>
        <taxon>Bacillati</taxon>
        <taxon>Actinomycetota</taxon>
        <taxon>Actinomycetes</taxon>
        <taxon>Kitasatosporales</taxon>
        <taxon>Streptomycetaceae</taxon>
        <taxon>Streptomyces</taxon>
        <taxon>Streptomyces aurantiacus group</taxon>
    </lineage>
</organism>
<evidence type="ECO:0000313" key="3">
    <source>
        <dbReference type="Proteomes" id="UP001234216"/>
    </source>
</evidence>
<dbReference type="EMBL" id="JAUSZV010000005">
    <property type="protein sequence ID" value="MDQ0909842.1"/>
    <property type="molecule type" value="Genomic_DNA"/>
</dbReference>
<proteinExistence type="predicted"/>
<comment type="caution">
    <text evidence="2">The sequence shown here is derived from an EMBL/GenBank/DDBJ whole genome shotgun (WGS) entry which is preliminary data.</text>
</comment>
<sequence>MNRPPERVVEGRDLLGEVDRVVLGDERDAGAETEPLGDGGGLAERDEGVEGTAVLARQVAAGRVRGGPLDGDVRVLGQIQPGEAPRLQLTGDPGRGDGLVGEEDRHGNSHDCICTGRDPACPYRLVGI</sequence>
<feature type="compositionally biased region" description="Basic and acidic residues" evidence="1">
    <location>
        <begin position="21"/>
        <end position="30"/>
    </location>
</feature>
<dbReference type="AlphaFoldDB" id="A0AAW8FI48"/>
<dbReference type="Proteomes" id="UP001234216">
    <property type="component" value="Unassembled WGS sequence"/>
</dbReference>
<accession>A0AAW8FI48</accession>
<feature type="region of interest" description="Disordered" evidence="1">
    <location>
        <begin position="21"/>
        <end position="45"/>
    </location>
</feature>
<name>A0AAW8FI48_9ACTN</name>